<accession>A0A2P2N4Q9</accession>
<evidence type="ECO:0000313" key="1">
    <source>
        <dbReference type="EMBL" id="MBX37443.1"/>
    </source>
</evidence>
<dbReference type="EMBL" id="GGEC01056959">
    <property type="protein sequence ID" value="MBX37443.1"/>
    <property type="molecule type" value="Transcribed_RNA"/>
</dbReference>
<sequence length="27" mass="3263">MNLTIKLAKISTRIRLIYLFLDFTIHQ</sequence>
<reference evidence="1" key="1">
    <citation type="submission" date="2018-02" db="EMBL/GenBank/DDBJ databases">
        <title>Rhizophora mucronata_Transcriptome.</title>
        <authorList>
            <person name="Meera S.P."/>
            <person name="Sreeshan A."/>
            <person name="Augustine A."/>
        </authorList>
    </citation>
    <scope>NUCLEOTIDE SEQUENCE</scope>
    <source>
        <tissue evidence="1">Leaf</tissue>
    </source>
</reference>
<dbReference type="AlphaFoldDB" id="A0A2P2N4Q9"/>
<proteinExistence type="predicted"/>
<protein>
    <submittedName>
        <fullName evidence="1">Uncharacterized protein</fullName>
    </submittedName>
</protein>
<name>A0A2P2N4Q9_RHIMU</name>
<organism evidence="1">
    <name type="scientific">Rhizophora mucronata</name>
    <name type="common">Asiatic mangrove</name>
    <dbReference type="NCBI Taxonomy" id="61149"/>
    <lineage>
        <taxon>Eukaryota</taxon>
        <taxon>Viridiplantae</taxon>
        <taxon>Streptophyta</taxon>
        <taxon>Embryophyta</taxon>
        <taxon>Tracheophyta</taxon>
        <taxon>Spermatophyta</taxon>
        <taxon>Magnoliopsida</taxon>
        <taxon>eudicotyledons</taxon>
        <taxon>Gunneridae</taxon>
        <taxon>Pentapetalae</taxon>
        <taxon>rosids</taxon>
        <taxon>fabids</taxon>
        <taxon>Malpighiales</taxon>
        <taxon>Rhizophoraceae</taxon>
        <taxon>Rhizophora</taxon>
    </lineage>
</organism>